<dbReference type="OrthoDB" id="329835at2759"/>
<evidence type="ECO:0000259" key="7">
    <source>
        <dbReference type="Pfam" id="PF02797"/>
    </source>
</evidence>
<dbReference type="InterPro" id="IPR001099">
    <property type="entry name" value="Chalcone/stilbene_synt_N"/>
</dbReference>
<dbReference type="FunFam" id="3.40.47.10:FF:000014">
    <property type="entry name" value="Chalcone synthase 1"/>
    <property type="match status" value="1"/>
</dbReference>
<dbReference type="InterPro" id="IPR011141">
    <property type="entry name" value="Polyketide_synthase_type-III"/>
</dbReference>
<feature type="domain" description="Chalcone/stilbene synthase C-terminal" evidence="7">
    <location>
        <begin position="238"/>
        <end position="389"/>
    </location>
</feature>
<feature type="domain" description="Chalcone/stilbene synthase N-terminal" evidence="6">
    <location>
        <begin position="7"/>
        <end position="226"/>
    </location>
</feature>
<dbReference type="Pfam" id="PF02797">
    <property type="entry name" value="Chal_sti_synt_C"/>
    <property type="match status" value="1"/>
</dbReference>
<dbReference type="GO" id="GO:0030639">
    <property type="term" value="P:polyketide biosynthetic process"/>
    <property type="evidence" value="ECO:0007669"/>
    <property type="project" value="TreeGrafter"/>
</dbReference>
<evidence type="ECO:0000313" key="9">
    <source>
        <dbReference type="Proteomes" id="UP000634136"/>
    </source>
</evidence>
<keyword evidence="9" id="KW-1185">Reference proteome</keyword>
<keyword evidence="2 5" id="KW-0808">Transferase</keyword>
<protein>
    <submittedName>
        <fullName evidence="8">Chalcone synthase</fullName>
    </submittedName>
</protein>
<dbReference type="Gene3D" id="3.40.47.10">
    <property type="match status" value="2"/>
</dbReference>
<evidence type="ECO:0000256" key="4">
    <source>
        <dbReference type="PIRSR" id="PIRSR000451-1"/>
    </source>
</evidence>
<gene>
    <name evidence="8" type="ORF">G2W53_022822</name>
</gene>
<proteinExistence type="inferred from homology"/>
<dbReference type="PIRSF" id="PIRSF000451">
    <property type="entry name" value="PKS_III"/>
    <property type="match status" value="1"/>
</dbReference>
<dbReference type="Pfam" id="PF00195">
    <property type="entry name" value="Chal_sti_synt_N"/>
    <property type="match status" value="1"/>
</dbReference>
<dbReference type="GO" id="GO:0016747">
    <property type="term" value="F:acyltransferase activity, transferring groups other than amino-acyl groups"/>
    <property type="evidence" value="ECO:0007669"/>
    <property type="project" value="InterPro"/>
</dbReference>
<keyword evidence="3 5" id="KW-0012">Acyltransferase</keyword>
<dbReference type="EMBL" id="JAAIUW010000007">
    <property type="protein sequence ID" value="KAF7824678.1"/>
    <property type="molecule type" value="Genomic_DNA"/>
</dbReference>
<evidence type="ECO:0000256" key="5">
    <source>
        <dbReference type="RuleBase" id="RU003633"/>
    </source>
</evidence>
<name>A0A834TLW8_9FABA</name>
<dbReference type="PANTHER" id="PTHR11877:SF109">
    <property type="entry name" value="CHALCONE SYNTHASE"/>
    <property type="match status" value="1"/>
</dbReference>
<evidence type="ECO:0000259" key="6">
    <source>
        <dbReference type="Pfam" id="PF00195"/>
    </source>
</evidence>
<accession>A0A834TLW8</accession>
<dbReference type="Proteomes" id="UP000634136">
    <property type="component" value="Unassembled WGS sequence"/>
</dbReference>
<dbReference type="SUPFAM" id="SSF53901">
    <property type="entry name" value="Thiolase-like"/>
    <property type="match status" value="2"/>
</dbReference>
<comment type="similarity">
    <text evidence="1 5">Belongs to the thiolase-like superfamily. Chalcone/stilbene synthases family.</text>
</comment>
<dbReference type="PANTHER" id="PTHR11877">
    <property type="entry name" value="HYDROXYMETHYLGLUTARYL-COA SYNTHASE"/>
    <property type="match status" value="1"/>
</dbReference>
<dbReference type="InterPro" id="IPR012328">
    <property type="entry name" value="Chalcone/stilbene_synt_C"/>
</dbReference>
<sequence length="394" mass="43489">MVSAALNNHEGKGYATVLAIGTANPPNIYLQSEFPDFYFRVTNTEHHVELKEKFKRMCDNSNIRKRHFYVDEDLLKQHPNLCDGAPSLDTRREIVNDIIPKLGKEAALKALKEWGQPLSKITHIIFCTSSCVNHVPGPDLRLANELGLSNTCRRLVIYDHGCNAGASVIRVAKDFAENNPGSRVLTVCAETMVLNFQPPNPSHMDIVVGHALFGDGAAAMVLGTDPIPNVERPLFEFAVASQYTEMGTKDSIHGNITERGQIYYLGKEIPGVIANNVDKCIANAFAKLGMTISESDYNSLFYVLHPGGKSILNDIEKALELKKDKLVASRSVLREFGNLWSSCVFFILDEMSKKSFNEGMSTTGEGHEWGVLMGFGPGLTIETVVLRSISLKDE</sequence>
<evidence type="ECO:0000313" key="8">
    <source>
        <dbReference type="EMBL" id="KAF7824678.1"/>
    </source>
</evidence>
<feature type="active site" description="Acyl-thioester intermediate" evidence="4">
    <location>
        <position position="162"/>
    </location>
</feature>
<evidence type="ECO:0000256" key="3">
    <source>
        <dbReference type="ARBA" id="ARBA00023315"/>
    </source>
</evidence>
<dbReference type="CDD" id="cd00831">
    <property type="entry name" value="CHS_like"/>
    <property type="match status" value="1"/>
</dbReference>
<dbReference type="FunFam" id="3.40.47.10:FF:000025">
    <property type="entry name" value="Chalcone synthase 2"/>
    <property type="match status" value="1"/>
</dbReference>
<evidence type="ECO:0000256" key="1">
    <source>
        <dbReference type="ARBA" id="ARBA00005531"/>
    </source>
</evidence>
<evidence type="ECO:0000256" key="2">
    <source>
        <dbReference type="ARBA" id="ARBA00022679"/>
    </source>
</evidence>
<reference evidence="8" key="1">
    <citation type="submission" date="2020-09" db="EMBL/GenBank/DDBJ databases">
        <title>Genome-Enabled Discovery of Anthraquinone Biosynthesis in Senna tora.</title>
        <authorList>
            <person name="Kang S.-H."/>
            <person name="Pandey R.P."/>
            <person name="Lee C.-M."/>
            <person name="Sim J.-S."/>
            <person name="Jeong J.-T."/>
            <person name="Choi B.-S."/>
            <person name="Jung M."/>
            <person name="Ginzburg D."/>
            <person name="Zhao K."/>
            <person name="Won S.Y."/>
            <person name="Oh T.-J."/>
            <person name="Yu Y."/>
            <person name="Kim N.-H."/>
            <person name="Lee O.R."/>
            <person name="Lee T.-H."/>
            <person name="Bashyal P."/>
            <person name="Kim T.-S."/>
            <person name="Lee W.-H."/>
            <person name="Kawkins C."/>
            <person name="Kim C.-K."/>
            <person name="Kim J.S."/>
            <person name="Ahn B.O."/>
            <person name="Rhee S.Y."/>
            <person name="Sohng J.K."/>
        </authorList>
    </citation>
    <scope>NUCLEOTIDE SEQUENCE</scope>
    <source>
        <tissue evidence="8">Leaf</tissue>
    </source>
</reference>
<comment type="caution">
    <text evidence="8">The sequence shown here is derived from an EMBL/GenBank/DDBJ whole genome shotgun (WGS) entry which is preliminary data.</text>
</comment>
<dbReference type="AlphaFoldDB" id="A0A834TLW8"/>
<dbReference type="InterPro" id="IPR016039">
    <property type="entry name" value="Thiolase-like"/>
</dbReference>
<organism evidence="8 9">
    <name type="scientific">Senna tora</name>
    <dbReference type="NCBI Taxonomy" id="362788"/>
    <lineage>
        <taxon>Eukaryota</taxon>
        <taxon>Viridiplantae</taxon>
        <taxon>Streptophyta</taxon>
        <taxon>Embryophyta</taxon>
        <taxon>Tracheophyta</taxon>
        <taxon>Spermatophyta</taxon>
        <taxon>Magnoliopsida</taxon>
        <taxon>eudicotyledons</taxon>
        <taxon>Gunneridae</taxon>
        <taxon>Pentapetalae</taxon>
        <taxon>rosids</taxon>
        <taxon>fabids</taxon>
        <taxon>Fabales</taxon>
        <taxon>Fabaceae</taxon>
        <taxon>Caesalpinioideae</taxon>
        <taxon>Cassia clade</taxon>
        <taxon>Senna</taxon>
    </lineage>
</organism>